<dbReference type="RefSeq" id="WP_144263619.1">
    <property type="nucleotide sequence ID" value="NZ_QMDX01000029.1"/>
</dbReference>
<dbReference type="Proteomes" id="UP000319894">
    <property type="component" value="Unassembled WGS sequence"/>
</dbReference>
<dbReference type="OrthoDB" id="65910at2157"/>
<protein>
    <submittedName>
        <fullName evidence="1">Uncharacterized protein</fullName>
    </submittedName>
</protein>
<keyword evidence="2" id="KW-1185">Reference proteome</keyword>
<gene>
    <name evidence="1" type="ORF">DP107_18710</name>
</gene>
<reference evidence="1 2" key="1">
    <citation type="submission" date="2018-06" db="EMBL/GenBank/DDBJ databases">
        <title>Natronomonas sp. F16-60 a new haloarchaeon isolated from a solar saltern of Isla Cristina, Huelva, Spain.</title>
        <authorList>
            <person name="Duran-Viseras A."/>
            <person name="Sanchez-Porro C."/>
            <person name="Ventosa A."/>
        </authorList>
    </citation>
    <scope>NUCLEOTIDE SEQUENCE [LARGE SCALE GENOMIC DNA]</scope>
    <source>
        <strain evidence="1 2">F16-60</strain>
    </source>
</reference>
<dbReference type="EMBL" id="QMDX01000029">
    <property type="protein sequence ID" value="TSD08701.1"/>
    <property type="molecule type" value="Genomic_DNA"/>
</dbReference>
<dbReference type="AlphaFoldDB" id="A0A554MUD1"/>
<organism evidence="1 2">
    <name type="scientific">Haloglomus irregulare</name>
    <dbReference type="NCBI Taxonomy" id="2234134"/>
    <lineage>
        <taxon>Archaea</taxon>
        <taxon>Methanobacteriati</taxon>
        <taxon>Methanobacteriota</taxon>
        <taxon>Stenosarchaea group</taxon>
        <taxon>Halobacteria</taxon>
        <taxon>Halobacteriales</taxon>
        <taxon>Natronomonadaceae</taxon>
        <taxon>Haloglomus</taxon>
    </lineage>
</organism>
<evidence type="ECO:0000313" key="1">
    <source>
        <dbReference type="EMBL" id="TSD08701.1"/>
    </source>
</evidence>
<proteinExistence type="predicted"/>
<sequence length="172" mass="19279">MNDDSDTYLFVVSYEEDKERKRVEYLFDTHVDGTARKPDGLVRLVEGVDHEDLYADLVSKVPSDAVSAYRLDPVDADVEPESIVVDEEVAAAPDAVESFVEYVLSKKKAVLTVPSRNEYEVYTKKGRAEVSYELSGGPPTTARLQITGYPPAPTFLADFFREELTNYADSQR</sequence>
<evidence type="ECO:0000313" key="2">
    <source>
        <dbReference type="Proteomes" id="UP000319894"/>
    </source>
</evidence>
<comment type="caution">
    <text evidence="1">The sequence shown here is derived from an EMBL/GenBank/DDBJ whole genome shotgun (WGS) entry which is preliminary data.</text>
</comment>
<accession>A0A554MUD1</accession>
<name>A0A554MUD1_9EURY</name>
<dbReference type="InParanoid" id="A0A554MUD1"/>